<reference evidence="5" key="1">
    <citation type="journal article" date="2006" name="Science">
        <title>Phytophthora genome sequences uncover evolutionary origins and mechanisms of pathogenesis.</title>
        <authorList>
            <person name="Tyler B.M."/>
            <person name="Tripathy S."/>
            <person name="Zhang X."/>
            <person name="Dehal P."/>
            <person name="Jiang R.H."/>
            <person name="Aerts A."/>
            <person name="Arredondo F.D."/>
            <person name="Baxter L."/>
            <person name="Bensasson D."/>
            <person name="Beynon J.L."/>
            <person name="Chapman J."/>
            <person name="Damasceno C.M."/>
            <person name="Dorrance A.E."/>
            <person name="Dou D."/>
            <person name="Dickerman A.W."/>
            <person name="Dubchak I.L."/>
            <person name="Garbelotto M."/>
            <person name="Gijzen M."/>
            <person name="Gordon S.G."/>
            <person name="Govers F."/>
            <person name="Grunwald N.J."/>
            <person name="Huang W."/>
            <person name="Ivors K.L."/>
            <person name="Jones R.W."/>
            <person name="Kamoun S."/>
            <person name="Krampis K."/>
            <person name="Lamour K.H."/>
            <person name="Lee M.K."/>
            <person name="McDonald W.H."/>
            <person name="Medina M."/>
            <person name="Meijer H.J."/>
            <person name="Nordberg E.K."/>
            <person name="Maclean D.J."/>
            <person name="Ospina-Giraldo M.D."/>
            <person name="Morris P.F."/>
            <person name="Phuntumart V."/>
            <person name="Putnam N.H."/>
            <person name="Rash S."/>
            <person name="Rose J.K."/>
            <person name="Sakihama Y."/>
            <person name="Salamov A.A."/>
            <person name="Savidor A."/>
            <person name="Scheuring C.F."/>
            <person name="Smith B.M."/>
            <person name="Sobral B.W."/>
            <person name="Terry A."/>
            <person name="Torto-Alalibo T.A."/>
            <person name="Win J."/>
            <person name="Xu Z."/>
            <person name="Zhang H."/>
            <person name="Grigoriev I.V."/>
            <person name="Rokhsar D.S."/>
            <person name="Boore J.L."/>
        </authorList>
    </citation>
    <scope>NUCLEOTIDE SEQUENCE [LARGE SCALE GENOMIC DNA]</scope>
    <source>
        <strain evidence="5">Pr102</strain>
    </source>
</reference>
<dbReference type="PANTHER" id="PTHR24223">
    <property type="entry name" value="ATP-BINDING CASSETTE SUB-FAMILY C"/>
    <property type="match status" value="1"/>
</dbReference>
<dbReference type="EnsemblProtists" id="Phyra43055">
    <property type="protein sequence ID" value="Phyra43055"/>
    <property type="gene ID" value="Phyra43055"/>
</dbReference>
<accession>H3G5S6</accession>
<evidence type="ECO:0000256" key="2">
    <source>
        <dbReference type="ARBA" id="ARBA00022840"/>
    </source>
</evidence>
<dbReference type="SUPFAM" id="SSF52540">
    <property type="entry name" value="P-loop containing nucleoside triphosphate hydrolases"/>
    <property type="match status" value="1"/>
</dbReference>
<organism evidence="4 5">
    <name type="scientific">Phytophthora ramorum</name>
    <name type="common">Sudden oak death agent</name>
    <dbReference type="NCBI Taxonomy" id="164328"/>
    <lineage>
        <taxon>Eukaryota</taxon>
        <taxon>Sar</taxon>
        <taxon>Stramenopiles</taxon>
        <taxon>Oomycota</taxon>
        <taxon>Peronosporomycetes</taxon>
        <taxon>Peronosporales</taxon>
        <taxon>Peronosporaceae</taxon>
        <taxon>Phytophthora</taxon>
    </lineage>
</organism>
<dbReference type="eggNOG" id="KOG0054">
    <property type="taxonomic scope" value="Eukaryota"/>
</dbReference>
<dbReference type="GO" id="GO:0016887">
    <property type="term" value="F:ATP hydrolysis activity"/>
    <property type="evidence" value="ECO:0007669"/>
    <property type="project" value="InterPro"/>
</dbReference>
<evidence type="ECO:0000313" key="5">
    <source>
        <dbReference type="Proteomes" id="UP000005238"/>
    </source>
</evidence>
<dbReference type="InterPro" id="IPR027417">
    <property type="entry name" value="P-loop_NTPase"/>
</dbReference>
<dbReference type="EMBL" id="DS566015">
    <property type="status" value="NOT_ANNOTATED_CDS"/>
    <property type="molecule type" value="Genomic_DNA"/>
</dbReference>
<keyword evidence="1" id="KW-0547">Nucleotide-binding</keyword>
<dbReference type="GO" id="GO:0005524">
    <property type="term" value="F:ATP binding"/>
    <property type="evidence" value="ECO:0007669"/>
    <property type="project" value="UniProtKB-KW"/>
</dbReference>
<dbReference type="Pfam" id="PF00005">
    <property type="entry name" value="ABC_tran"/>
    <property type="match status" value="1"/>
</dbReference>
<dbReference type="InterPro" id="IPR050173">
    <property type="entry name" value="ABC_transporter_C-like"/>
</dbReference>
<evidence type="ECO:0000259" key="3">
    <source>
        <dbReference type="Pfam" id="PF00005"/>
    </source>
</evidence>
<evidence type="ECO:0000256" key="1">
    <source>
        <dbReference type="ARBA" id="ARBA00022741"/>
    </source>
</evidence>
<keyword evidence="2" id="KW-0067">ATP-binding</keyword>
<dbReference type="VEuPathDB" id="FungiDB:KRP23_3337"/>
<keyword evidence="5" id="KW-1185">Reference proteome</keyword>
<dbReference type="HOGENOM" id="CLU_000604_1_9_1"/>
<reference evidence="4" key="2">
    <citation type="submission" date="2015-06" db="UniProtKB">
        <authorList>
            <consortium name="EnsemblProtists"/>
        </authorList>
    </citation>
    <scope>IDENTIFICATION</scope>
    <source>
        <strain evidence="4">Pr102</strain>
    </source>
</reference>
<dbReference type="InterPro" id="IPR003439">
    <property type="entry name" value="ABC_transporter-like_ATP-bd"/>
</dbReference>
<dbReference type="AlphaFoldDB" id="H3G5S6"/>
<dbReference type="Gene3D" id="3.40.50.300">
    <property type="entry name" value="P-loop containing nucleotide triphosphate hydrolases"/>
    <property type="match status" value="1"/>
</dbReference>
<sequence>MMIDNVPLDSLSLQDLRSRLTYIPQEVVLFSGTVRSNLDPTGVLDDERLWTVLRKCGGLANAIAKLARGLDTVVEGGAEEQAATFSQGQAQLLCIARALLRPSKVLCIDEATASIDHETERAISEAIASEFATSTVLTVAHRIQTIMHCHRVLLLDNGRIAESGDPKEL</sequence>
<dbReference type="InParanoid" id="H3G5S6"/>
<dbReference type="PANTHER" id="PTHR24223:SF441">
    <property type="match status" value="1"/>
</dbReference>
<proteinExistence type="predicted"/>
<name>H3G5S6_PHYRM</name>
<feature type="domain" description="ABC transporter" evidence="3">
    <location>
        <begin position="3"/>
        <end position="113"/>
    </location>
</feature>
<dbReference type="STRING" id="164328.H3G5S6"/>
<protein>
    <recommendedName>
        <fullName evidence="3">ABC transporter domain-containing protein</fullName>
    </recommendedName>
</protein>
<dbReference type="Proteomes" id="UP000005238">
    <property type="component" value="Unassembled WGS sequence"/>
</dbReference>
<evidence type="ECO:0000313" key="4">
    <source>
        <dbReference type="EnsemblProtists" id="Phyra43055"/>
    </source>
</evidence>
<dbReference type="VEuPathDB" id="FungiDB:KRP22_3436"/>